<reference evidence="8" key="1">
    <citation type="submission" date="2017-02" db="UniProtKB">
        <authorList>
            <consortium name="WormBaseParasite"/>
        </authorList>
    </citation>
    <scope>IDENTIFICATION</scope>
</reference>
<comment type="subcellular location">
    <subcellularLocation>
        <location evidence="1">Membrane</location>
    </subcellularLocation>
</comment>
<dbReference type="SUPFAM" id="SSF81321">
    <property type="entry name" value="Family A G protein-coupled receptor-like"/>
    <property type="match status" value="1"/>
</dbReference>
<evidence type="ECO:0000256" key="4">
    <source>
        <dbReference type="ARBA" id="ARBA00023136"/>
    </source>
</evidence>
<name>A0A0M3HV39_ASCLU</name>
<feature type="transmembrane region" description="Helical" evidence="5">
    <location>
        <begin position="370"/>
        <end position="387"/>
    </location>
</feature>
<dbReference type="PANTHER" id="PTHR46641">
    <property type="entry name" value="FMRFAMIDE RECEPTOR-RELATED"/>
    <property type="match status" value="1"/>
</dbReference>
<evidence type="ECO:0000256" key="2">
    <source>
        <dbReference type="ARBA" id="ARBA00022692"/>
    </source>
</evidence>
<keyword evidence="3 5" id="KW-1133">Transmembrane helix</keyword>
<feature type="transmembrane region" description="Helical" evidence="5">
    <location>
        <begin position="185"/>
        <end position="205"/>
    </location>
</feature>
<feature type="transmembrane region" description="Helical" evidence="5">
    <location>
        <begin position="326"/>
        <end position="350"/>
    </location>
</feature>
<dbReference type="GO" id="GO:0016020">
    <property type="term" value="C:membrane"/>
    <property type="evidence" value="ECO:0007669"/>
    <property type="project" value="UniProtKB-SubCell"/>
</dbReference>
<dbReference type="PROSITE" id="PS50262">
    <property type="entry name" value="G_PROTEIN_RECEP_F1_2"/>
    <property type="match status" value="1"/>
</dbReference>
<keyword evidence="7" id="KW-1185">Reference proteome</keyword>
<keyword evidence="4 5" id="KW-0472">Membrane</keyword>
<evidence type="ECO:0000256" key="5">
    <source>
        <dbReference type="SAM" id="Phobius"/>
    </source>
</evidence>
<sequence length="451" mass="50676">MEGAPRSALKEPLVPSTFVHPDGMIGLVVSKSTQEEQCDKLVANEYTIIRSSNSAKMRNEIREADGHSRVLTDAIAMPSCVHNSEYTSECGRFERSINQLAMPLLQLLCLSGNVLNLLIYRLPYFDGSSSVHFLRAKALANLVFVQSRLFEVIHAWTLQPSDSFEPFYWRTKPFLITVANISGTISTWMTLLVTIETVLCVLMPFSFRQFCTKRLTLMLLISSVFLSSALHLTFIFTHSIVEKTIITEMTSEEPKCYWLLMQYSMQISPGAVYEFYEKVYYWTQLTLSIVVPTIVMLICSVLIVTRFTFKELGEAFSQRRKCVIRMTVATTLSHLLLEGPALLTFGAAALKGSGSAGDNTMMCMLNHGNNSLSVLNATIPFFVFLACNEQFRHMTNVYIKAQMMFDNSTKRALLAQATLSRRLTNAPCETNEQHSIIGSTHLSLLVKPTSI</sequence>
<dbReference type="CDD" id="cd14978">
    <property type="entry name" value="7tmA_FMRFamide_R-like"/>
    <property type="match status" value="1"/>
</dbReference>
<dbReference type="Proteomes" id="UP000036681">
    <property type="component" value="Unplaced"/>
</dbReference>
<organism evidence="7 8">
    <name type="scientific">Ascaris lumbricoides</name>
    <name type="common">Giant roundworm</name>
    <dbReference type="NCBI Taxonomy" id="6252"/>
    <lineage>
        <taxon>Eukaryota</taxon>
        <taxon>Metazoa</taxon>
        <taxon>Ecdysozoa</taxon>
        <taxon>Nematoda</taxon>
        <taxon>Chromadorea</taxon>
        <taxon>Rhabditida</taxon>
        <taxon>Spirurina</taxon>
        <taxon>Ascaridomorpha</taxon>
        <taxon>Ascaridoidea</taxon>
        <taxon>Ascarididae</taxon>
        <taxon>Ascaris</taxon>
    </lineage>
</organism>
<feature type="transmembrane region" description="Helical" evidence="5">
    <location>
        <begin position="279"/>
        <end position="305"/>
    </location>
</feature>
<dbReference type="PANTHER" id="PTHR46641:SF18">
    <property type="entry name" value="G-PROTEIN COUPLED RECEPTORS FAMILY 1 PROFILE DOMAIN-CONTAINING PROTEIN"/>
    <property type="match status" value="1"/>
</dbReference>
<feature type="domain" description="G-protein coupled receptors family 1 profile" evidence="6">
    <location>
        <begin position="112"/>
        <end position="384"/>
    </location>
</feature>
<proteinExistence type="predicted"/>
<feature type="transmembrane region" description="Helical" evidence="5">
    <location>
        <begin position="217"/>
        <end position="241"/>
    </location>
</feature>
<dbReference type="InterPro" id="IPR017452">
    <property type="entry name" value="GPCR_Rhodpsn_7TM"/>
</dbReference>
<protein>
    <submittedName>
        <fullName evidence="8">G_PROTEIN_RECEP_F1_2 domain-containing protein</fullName>
    </submittedName>
</protein>
<dbReference type="Gene3D" id="1.20.1070.10">
    <property type="entry name" value="Rhodopsin 7-helix transmembrane proteins"/>
    <property type="match status" value="1"/>
</dbReference>
<dbReference type="WBParaSite" id="ALUE_0000674801-mRNA-1">
    <property type="protein sequence ID" value="ALUE_0000674801-mRNA-1"/>
    <property type="gene ID" value="ALUE_0000674801"/>
</dbReference>
<evidence type="ECO:0000256" key="3">
    <source>
        <dbReference type="ARBA" id="ARBA00022989"/>
    </source>
</evidence>
<dbReference type="InterPro" id="IPR052954">
    <property type="entry name" value="GPCR-Ligand_Int"/>
</dbReference>
<evidence type="ECO:0000259" key="6">
    <source>
        <dbReference type="PROSITE" id="PS50262"/>
    </source>
</evidence>
<evidence type="ECO:0000313" key="8">
    <source>
        <dbReference type="WBParaSite" id="ALUE_0000674801-mRNA-1"/>
    </source>
</evidence>
<accession>A0A0M3HV39</accession>
<evidence type="ECO:0000256" key="1">
    <source>
        <dbReference type="ARBA" id="ARBA00004370"/>
    </source>
</evidence>
<dbReference type="AlphaFoldDB" id="A0A0M3HV39"/>
<evidence type="ECO:0000313" key="7">
    <source>
        <dbReference type="Proteomes" id="UP000036681"/>
    </source>
</evidence>
<keyword evidence="2 5" id="KW-0812">Transmembrane</keyword>